<gene>
    <name evidence="1" type="ORF">K4L44_01340</name>
</gene>
<protein>
    <submittedName>
        <fullName evidence="1">Uncharacterized protein</fullName>
    </submittedName>
</protein>
<keyword evidence="2" id="KW-1185">Reference proteome</keyword>
<evidence type="ECO:0000313" key="2">
    <source>
        <dbReference type="Proteomes" id="UP000826212"/>
    </source>
</evidence>
<evidence type="ECO:0000313" key="1">
    <source>
        <dbReference type="EMBL" id="QZE14543.1"/>
    </source>
</evidence>
<reference evidence="1" key="1">
    <citation type="submission" date="2021-08" db="EMBL/GenBank/DDBJ databases">
        <title>Novel anaerobic bacterium isolated from sea squirt in East Sea, Republic of Korea.</title>
        <authorList>
            <person name="Nguyen T.H."/>
            <person name="Li Z."/>
            <person name="Lee Y.-J."/>
            <person name="Ko J."/>
            <person name="Kim S.-G."/>
        </authorList>
    </citation>
    <scope>NUCLEOTIDE SEQUENCE</scope>
    <source>
        <strain evidence="1">KCTC 25031</strain>
    </source>
</reference>
<name>A0AC61NG66_9BACT</name>
<sequence>MVNQNDDTRIHGVIFSIVGHIIILLLLYFIPLEGSDGGAGEEYVVLVDNSGVDRVAQARPKHKNPPQKNDKIATASQAQAQKKQKKIEKIHKSTPVPKQGKSYKNKSNEGEKKENPKVNNSKTTDINSVKKAEEEKKQREEVERQRVENIKRKIEKRKQDSIRKVQEKIIQKQQAEMNQMFQQITENSNQPTKTNATTNKSDSQKTTTKSSKHRGLSVKNRVFITGAEKPTYLGSEAGKIHLLLTVNPSGHVSKVTVEEGSTTITSQKTIDSAIAFVKTLRFNTASDQYDYGYYELVYKNGGVF</sequence>
<dbReference type="EMBL" id="CP081303">
    <property type="protein sequence ID" value="QZE14543.1"/>
    <property type="molecule type" value="Genomic_DNA"/>
</dbReference>
<proteinExistence type="predicted"/>
<accession>A0AC61NG66</accession>
<dbReference type="Proteomes" id="UP000826212">
    <property type="component" value="Chromosome"/>
</dbReference>
<organism evidence="1 2">
    <name type="scientific">Halosquirtibacter laminarini</name>
    <dbReference type="NCBI Taxonomy" id="3374600"/>
    <lineage>
        <taxon>Bacteria</taxon>
        <taxon>Pseudomonadati</taxon>
        <taxon>Bacteroidota</taxon>
        <taxon>Bacteroidia</taxon>
        <taxon>Marinilabiliales</taxon>
        <taxon>Prolixibacteraceae</taxon>
        <taxon>Halosquirtibacter</taxon>
    </lineage>
</organism>